<evidence type="ECO:0000256" key="4">
    <source>
        <dbReference type="ARBA" id="ARBA00022656"/>
    </source>
</evidence>
<dbReference type="GO" id="GO:0005576">
    <property type="term" value="C:extracellular region"/>
    <property type="evidence" value="ECO:0007669"/>
    <property type="project" value="UniProtKB-SubCell"/>
</dbReference>
<evidence type="ECO:0000256" key="2">
    <source>
        <dbReference type="ARBA" id="ARBA00006999"/>
    </source>
</evidence>
<keyword evidence="7" id="KW-0732">Signal</keyword>
<dbReference type="OrthoDB" id="10289423at2759"/>
<dbReference type="GeneID" id="118409782"/>
<organism evidence="9 10">
    <name type="scientific">Branchiostoma floridae</name>
    <name type="common">Florida lancelet</name>
    <name type="synonym">Amphioxus</name>
    <dbReference type="NCBI Taxonomy" id="7739"/>
    <lineage>
        <taxon>Eukaryota</taxon>
        <taxon>Metazoa</taxon>
        <taxon>Chordata</taxon>
        <taxon>Cephalochordata</taxon>
        <taxon>Leptocardii</taxon>
        <taxon>Amphioxiformes</taxon>
        <taxon>Branchiostomatidae</taxon>
        <taxon>Branchiostoma</taxon>
    </lineage>
</organism>
<dbReference type="Proteomes" id="UP000001554">
    <property type="component" value="Chromosome 2"/>
</dbReference>
<keyword evidence="4" id="KW-0800">Toxin</keyword>
<evidence type="ECO:0000256" key="6">
    <source>
        <dbReference type="ARBA" id="ARBA00023259"/>
    </source>
</evidence>
<evidence type="ECO:0000256" key="3">
    <source>
        <dbReference type="ARBA" id="ARBA00022525"/>
    </source>
</evidence>
<dbReference type="Pfam" id="PF06607">
    <property type="entry name" value="Prokineticin"/>
    <property type="match status" value="1"/>
</dbReference>
<reference evidence="9" key="1">
    <citation type="journal article" date="2020" name="Nat. Ecol. Evol.">
        <title>Deeply conserved synteny resolves early events in vertebrate evolution.</title>
        <authorList>
            <person name="Simakov O."/>
            <person name="Marletaz F."/>
            <person name="Yue J.X."/>
            <person name="O'Connell B."/>
            <person name="Jenkins J."/>
            <person name="Brandt A."/>
            <person name="Calef R."/>
            <person name="Tung C.H."/>
            <person name="Huang T.K."/>
            <person name="Schmutz J."/>
            <person name="Satoh N."/>
            <person name="Yu J.K."/>
            <person name="Putnam N.H."/>
            <person name="Green R.E."/>
            <person name="Rokhsar D.S."/>
        </authorList>
    </citation>
    <scope>NUCLEOTIDE SEQUENCE [LARGE SCALE GENOMIC DNA]</scope>
    <source>
        <strain evidence="9">S238N-H82</strain>
    </source>
</reference>
<proteinExistence type="inferred from homology"/>
<accession>A0A9J7KMX9</accession>
<dbReference type="PANTHER" id="PTHR18821">
    <property type="entry name" value="PROKINETICIN"/>
    <property type="match status" value="1"/>
</dbReference>
<feature type="signal peptide" evidence="7">
    <location>
        <begin position="1"/>
        <end position="21"/>
    </location>
</feature>
<dbReference type="KEGG" id="bfo:118409782"/>
<comment type="similarity">
    <text evidence="2">Belongs to the AVIT (prokineticin) family.</text>
</comment>
<evidence type="ECO:0000313" key="9">
    <source>
        <dbReference type="Proteomes" id="UP000001554"/>
    </source>
</evidence>
<reference evidence="10" key="2">
    <citation type="submission" date="2025-08" db="UniProtKB">
        <authorList>
            <consortium name="RefSeq"/>
        </authorList>
    </citation>
    <scope>IDENTIFICATION</scope>
    <source>
        <strain evidence="10">S238N-H82</strain>
        <tissue evidence="10">Testes</tissue>
    </source>
</reference>
<evidence type="ECO:0000256" key="7">
    <source>
        <dbReference type="SAM" id="SignalP"/>
    </source>
</evidence>
<dbReference type="Gene3D" id="2.10.80.10">
    <property type="entry name" value="Lipase, subunit A"/>
    <property type="match status" value="1"/>
</dbReference>
<dbReference type="RefSeq" id="XP_035666978.1">
    <property type="nucleotide sequence ID" value="XM_035811085.1"/>
</dbReference>
<evidence type="ECO:0000256" key="1">
    <source>
        <dbReference type="ARBA" id="ARBA00004613"/>
    </source>
</evidence>
<keyword evidence="6" id="KW-1213">G-protein coupled receptor impairing toxin</keyword>
<protein>
    <submittedName>
        <fullName evidence="10">Prokineticin Bo8-like</fullName>
    </submittedName>
</protein>
<feature type="chain" id="PRO_5039893539" evidence="7">
    <location>
        <begin position="22"/>
        <end position="109"/>
    </location>
</feature>
<sequence>MITKTLLLLLLYFILYGAGQGIVFTGECQSDDHCLRHVSPDTCCAFWDPKGALNVCKKLGEWQQLCQVTPQDIPYPFGGRKLTWVCPCGVDLTCRPLLPGAKFGTCQLI</sequence>
<keyword evidence="5" id="KW-1015">Disulfide bond</keyword>
<dbReference type="GO" id="GO:0090729">
    <property type="term" value="F:toxin activity"/>
    <property type="evidence" value="ECO:0007669"/>
    <property type="project" value="UniProtKB-KW"/>
</dbReference>
<dbReference type="AlphaFoldDB" id="A0A9J7KMX9"/>
<keyword evidence="3" id="KW-0964">Secreted</keyword>
<name>A0A9J7KMX9_BRAFL</name>
<evidence type="ECO:0000256" key="5">
    <source>
        <dbReference type="ARBA" id="ARBA00023157"/>
    </source>
</evidence>
<dbReference type="InterPro" id="IPR023569">
    <property type="entry name" value="Prokineticin_domain"/>
</dbReference>
<keyword evidence="9" id="KW-1185">Reference proteome</keyword>
<gene>
    <name evidence="10" type="primary">LOC118409782</name>
</gene>
<feature type="domain" description="Prokineticin" evidence="8">
    <location>
        <begin position="6"/>
        <end position="95"/>
    </location>
</feature>
<comment type="subcellular location">
    <subcellularLocation>
        <location evidence="1">Secreted</location>
    </subcellularLocation>
</comment>
<dbReference type="InterPro" id="IPR009523">
    <property type="entry name" value="Prokineticin"/>
</dbReference>
<evidence type="ECO:0000313" key="10">
    <source>
        <dbReference type="RefSeq" id="XP_035666978.1"/>
    </source>
</evidence>
<evidence type="ECO:0000259" key="8">
    <source>
        <dbReference type="Pfam" id="PF06607"/>
    </source>
</evidence>
<dbReference type="PANTHER" id="PTHR18821:SF2">
    <property type="entry name" value="DICKKOPF-RELATED PROTEIN 3-LIKE"/>
    <property type="match status" value="1"/>
</dbReference>